<sequence length="118" mass="13174">MSRRNSVPSGGIEKQGSRRIHPPGYAGGLIFADNLKFRHSAVSPHRSGNRNGGQPRAEARRRPAAFKRFAKQNLVQAEFSSAWRNKKTGLPADSSAGIRRRADIRWLLGIWAYRHLTG</sequence>
<dbReference type="EMBL" id="AGCK01000163">
    <property type="protein sequence ID" value="EHM49737.1"/>
    <property type="molecule type" value="Genomic_DNA"/>
</dbReference>
<feature type="region of interest" description="Disordered" evidence="1">
    <location>
        <begin position="1"/>
        <end position="25"/>
    </location>
</feature>
<dbReference type="Proteomes" id="UP000004459">
    <property type="component" value="Unassembled WGS sequence"/>
</dbReference>
<gene>
    <name evidence="2" type="ORF">HMPREF0372_02066</name>
</gene>
<accession>G9YRC0</accession>
<dbReference type="HOGENOM" id="CLU_2069650_0_0_9"/>
<evidence type="ECO:0000256" key="1">
    <source>
        <dbReference type="SAM" id="MobiDB-lite"/>
    </source>
</evidence>
<comment type="caution">
    <text evidence="2">The sequence shown here is derived from an EMBL/GenBank/DDBJ whole genome shotgun (WGS) entry which is preliminary data.</text>
</comment>
<evidence type="ECO:0000313" key="2">
    <source>
        <dbReference type="EMBL" id="EHM49737.1"/>
    </source>
</evidence>
<organism evidence="2 3">
    <name type="scientific">Flavonifractor plautii ATCC 29863</name>
    <dbReference type="NCBI Taxonomy" id="411475"/>
    <lineage>
        <taxon>Bacteria</taxon>
        <taxon>Bacillati</taxon>
        <taxon>Bacillota</taxon>
        <taxon>Clostridia</taxon>
        <taxon>Eubacteriales</taxon>
        <taxon>Oscillospiraceae</taxon>
        <taxon>Flavonifractor</taxon>
    </lineage>
</organism>
<dbReference type="AlphaFoldDB" id="G9YRC0"/>
<reference evidence="2 3" key="1">
    <citation type="submission" date="2011-08" db="EMBL/GenBank/DDBJ databases">
        <authorList>
            <person name="Weinstock G."/>
            <person name="Sodergren E."/>
            <person name="Clifton S."/>
            <person name="Fulton L."/>
            <person name="Fulton B."/>
            <person name="Courtney L."/>
            <person name="Fronick C."/>
            <person name="Harrison M."/>
            <person name="Strong C."/>
            <person name="Farmer C."/>
            <person name="Delahaunty K."/>
            <person name="Markovic C."/>
            <person name="Hall O."/>
            <person name="Minx P."/>
            <person name="Tomlinson C."/>
            <person name="Mitreva M."/>
            <person name="Hou S."/>
            <person name="Chen J."/>
            <person name="Wollam A."/>
            <person name="Pepin K.H."/>
            <person name="Johnson M."/>
            <person name="Bhonagiri V."/>
            <person name="Zhang X."/>
            <person name="Suruliraj S."/>
            <person name="Warren W."/>
            <person name="Chinwalla A."/>
            <person name="Mardis E.R."/>
            <person name="Wilson R.K."/>
        </authorList>
    </citation>
    <scope>NUCLEOTIDE SEQUENCE [LARGE SCALE GENOMIC DNA]</scope>
    <source>
        <strain evidence="2 3">ATCC 29863</strain>
    </source>
</reference>
<protein>
    <submittedName>
        <fullName evidence="2">Uncharacterized protein</fullName>
    </submittedName>
</protein>
<feature type="region of interest" description="Disordered" evidence="1">
    <location>
        <begin position="40"/>
        <end position="62"/>
    </location>
</feature>
<name>G9YRC0_FLAPL</name>
<proteinExistence type="predicted"/>
<evidence type="ECO:0000313" key="3">
    <source>
        <dbReference type="Proteomes" id="UP000004459"/>
    </source>
</evidence>